<dbReference type="EMBL" id="MU129175">
    <property type="protein sequence ID" value="KAF9505081.1"/>
    <property type="molecule type" value="Genomic_DNA"/>
</dbReference>
<protein>
    <submittedName>
        <fullName evidence="1">Uncharacterized protein</fullName>
    </submittedName>
</protein>
<organism evidence="1 2">
    <name type="scientific">Hydnum rufescens UP504</name>
    <dbReference type="NCBI Taxonomy" id="1448309"/>
    <lineage>
        <taxon>Eukaryota</taxon>
        <taxon>Fungi</taxon>
        <taxon>Dikarya</taxon>
        <taxon>Basidiomycota</taxon>
        <taxon>Agaricomycotina</taxon>
        <taxon>Agaricomycetes</taxon>
        <taxon>Cantharellales</taxon>
        <taxon>Hydnaceae</taxon>
        <taxon>Hydnum</taxon>
    </lineage>
</organism>
<evidence type="ECO:0000313" key="1">
    <source>
        <dbReference type="EMBL" id="KAF9505081.1"/>
    </source>
</evidence>
<comment type="caution">
    <text evidence="1">The sequence shown here is derived from an EMBL/GenBank/DDBJ whole genome shotgun (WGS) entry which is preliminary data.</text>
</comment>
<gene>
    <name evidence="1" type="ORF">BS47DRAFT_1489924</name>
</gene>
<reference evidence="1" key="1">
    <citation type="journal article" date="2020" name="Nat. Commun.">
        <title>Large-scale genome sequencing of mycorrhizal fungi provides insights into the early evolution of symbiotic traits.</title>
        <authorList>
            <person name="Miyauchi S."/>
            <person name="Kiss E."/>
            <person name="Kuo A."/>
            <person name="Drula E."/>
            <person name="Kohler A."/>
            <person name="Sanchez-Garcia M."/>
            <person name="Morin E."/>
            <person name="Andreopoulos B."/>
            <person name="Barry K.W."/>
            <person name="Bonito G."/>
            <person name="Buee M."/>
            <person name="Carver A."/>
            <person name="Chen C."/>
            <person name="Cichocki N."/>
            <person name="Clum A."/>
            <person name="Culley D."/>
            <person name="Crous P.W."/>
            <person name="Fauchery L."/>
            <person name="Girlanda M."/>
            <person name="Hayes R.D."/>
            <person name="Keri Z."/>
            <person name="LaButti K."/>
            <person name="Lipzen A."/>
            <person name="Lombard V."/>
            <person name="Magnuson J."/>
            <person name="Maillard F."/>
            <person name="Murat C."/>
            <person name="Nolan M."/>
            <person name="Ohm R.A."/>
            <person name="Pangilinan J."/>
            <person name="Pereira M.F."/>
            <person name="Perotto S."/>
            <person name="Peter M."/>
            <person name="Pfister S."/>
            <person name="Riley R."/>
            <person name="Sitrit Y."/>
            <person name="Stielow J.B."/>
            <person name="Szollosi G."/>
            <person name="Zifcakova L."/>
            <person name="Stursova M."/>
            <person name="Spatafora J.W."/>
            <person name="Tedersoo L."/>
            <person name="Vaario L.M."/>
            <person name="Yamada A."/>
            <person name="Yan M."/>
            <person name="Wang P."/>
            <person name="Xu J."/>
            <person name="Bruns T."/>
            <person name="Baldrian P."/>
            <person name="Vilgalys R."/>
            <person name="Dunand C."/>
            <person name="Henrissat B."/>
            <person name="Grigoriev I.V."/>
            <person name="Hibbett D."/>
            <person name="Nagy L.G."/>
            <person name="Martin F.M."/>
        </authorList>
    </citation>
    <scope>NUCLEOTIDE SEQUENCE</scope>
    <source>
        <strain evidence="1">UP504</strain>
    </source>
</reference>
<dbReference type="OrthoDB" id="3302177at2759"/>
<proteinExistence type="predicted"/>
<name>A0A9P6AHM0_9AGAM</name>
<accession>A0A9P6AHM0</accession>
<dbReference type="AlphaFoldDB" id="A0A9P6AHM0"/>
<dbReference type="Proteomes" id="UP000886523">
    <property type="component" value="Unassembled WGS sequence"/>
</dbReference>
<sequence>MFPISQVPRYFQSHSRLTQLRQATSLPHPTFTVTYKTPKDTPVTTTFHTLQTFQSYFRGWIFTNPVTNVAISPAEMTHSTIDSTIVYLAKHPLYSAQEQGALHHQISDKAFEEKAIKAIERHLFLPGIRRFVAKDPARQDGWRFLTGETDIAEWDGVWEGPDEHIYFLETKDFVDGNKIVQVDRKLEGASSFSGRALKWQPSTLPGSIGRQRRALLIMRENWALELWKKTGLTSRSKIQLGGIKLGRITASKS</sequence>
<evidence type="ECO:0000313" key="2">
    <source>
        <dbReference type="Proteomes" id="UP000886523"/>
    </source>
</evidence>
<keyword evidence="2" id="KW-1185">Reference proteome</keyword>